<feature type="transmembrane region" description="Helical" evidence="9">
    <location>
        <begin position="159"/>
        <end position="180"/>
    </location>
</feature>
<sequence length="650" mass="72469">MQGSSSHNDEEEVTIFRPSAHVANRPSMSADTVRDTISGGHHHQHVRQPLSNVEESREDSLNGSQTNTLESLRRVSLPREAQRGSILMPRPSSGHHNHVYGGMPSSPSKFGSYRNSIMFDSTHTEEMDTLPREKMKLVNVTTLERPERQRDYKGQLRRWPGLLLLAVLVCAAIVAITLGAQQSHTAAQDRRVNFMVKDQKRRAIQDGLVDSDTPLVDEDGQVNNPKTYSNTVRKCVLPDYQSKNGKVVAVAPNGTEVVVGIKGTNWFGMETGTAIPFGLWQNDVNGTTVYEIASFLHRNKFNSIRLPLCASSILKNTVPDKRLINLNTNRAVSIKSYMDLLKSILQALAYRDITVLISMHTLVTAGATGAWFNADVSEDDFLNSIDILTKELCNDDYWNVIGIDLKNEPNDCGWGPADKASAKCDWTVGAKKIADRMHAGCKNWLAFIEGSAATLHTVGTISYFDWWGGRLQDADKVPIDINTANKIVWSPHYYSTAVAPQPYFYAPGVIGSTANGFSSYVELDDATLKSNIHATMEDMFGYLRKKQQYAIVVGEFGGLYTKDEHKQYTIRRTVDFTIQEMLQDGYSGGYVWSLNPESAYDFPSAGHKSSTTEGLLLDDWLTPNKLFMDAMSKMDQLPNLRSFPCFQKTN</sequence>
<dbReference type="EMBL" id="VJMJ01000122">
    <property type="protein sequence ID" value="KAF0733400.1"/>
    <property type="molecule type" value="Genomic_DNA"/>
</dbReference>
<evidence type="ECO:0000256" key="5">
    <source>
        <dbReference type="ARBA" id="ARBA00023295"/>
    </source>
</evidence>
<dbReference type="PROSITE" id="PS00659">
    <property type="entry name" value="GLYCOSYL_HYDROL_F5"/>
    <property type="match status" value="1"/>
</dbReference>
<dbReference type="InterPro" id="IPR018087">
    <property type="entry name" value="Glyco_hydro_5_CS"/>
</dbReference>
<dbReference type="AlphaFoldDB" id="A0A6G0X0J6"/>
<dbReference type="GO" id="GO:0004553">
    <property type="term" value="F:hydrolase activity, hydrolyzing O-glycosyl compounds"/>
    <property type="evidence" value="ECO:0007669"/>
    <property type="project" value="InterPro"/>
</dbReference>
<dbReference type="PANTHER" id="PTHR35923">
    <property type="entry name" value="MAJOR EXTRACELLULAR ENDOGLUCANASE"/>
    <property type="match status" value="1"/>
</dbReference>
<protein>
    <recommendedName>
        <fullName evidence="10">Glycoside hydrolase family 5 domain-containing protein</fullName>
    </recommendedName>
</protein>
<feature type="region of interest" description="Disordered" evidence="8">
    <location>
        <begin position="1"/>
        <end position="70"/>
    </location>
</feature>
<keyword evidence="9" id="KW-0812">Transmembrane</keyword>
<keyword evidence="12" id="KW-1185">Reference proteome</keyword>
<dbReference type="PANTHER" id="PTHR35923:SF2">
    <property type="entry name" value="ENDOGLUCANASE"/>
    <property type="match status" value="1"/>
</dbReference>
<evidence type="ECO:0000256" key="8">
    <source>
        <dbReference type="SAM" id="MobiDB-lite"/>
    </source>
</evidence>
<evidence type="ECO:0000256" key="2">
    <source>
        <dbReference type="ARBA" id="ARBA00022801"/>
    </source>
</evidence>
<evidence type="ECO:0000256" key="3">
    <source>
        <dbReference type="ARBA" id="ARBA00023001"/>
    </source>
</evidence>
<dbReference type="SUPFAM" id="SSF51445">
    <property type="entry name" value="(Trans)glycosidases"/>
    <property type="match status" value="1"/>
</dbReference>
<keyword evidence="9" id="KW-0472">Membrane</keyword>
<comment type="similarity">
    <text evidence="1 7">Belongs to the glycosyl hydrolase 5 (cellulase A) family.</text>
</comment>
<evidence type="ECO:0000259" key="10">
    <source>
        <dbReference type="Pfam" id="PF00150"/>
    </source>
</evidence>
<evidence type="ECO:0000256" key="7">
    <source>
        <dbReference type="RuleBase" id="RU361153"/>
    </source>
</evidence>
<dbReference type="Proteomes" id="UP000481153">
    <property type="component" value="Unassembled WGS sequence"/>
</dbReference>
<name>A0A6G0X0J6_9STRA</name>
<evidence type="ECO:0000313" key="12">
    <source>
        <dbReference type="Proteomes" id="UP000481153"/>
    </source>
</evidence>
<evidence type="ECO:0000256" key="9">
    <source>
        <dbReference type="SAM" id="Phobius"/>
    </source>
</evidence>
<accession>A0A6G0X0J6</accession>
<keyword evidence="5 7" id="KW-0326">Glycosidase</keyword>
<keyword evidence="6" id="KW-0624">Polysaccharide degradation</keyword>
<keyword evidence="9" id="KW-1133">Transmembrane helix</keyword>
<evidence type="ECO:0000256" key="6">
    <source>
        <dbReference type="ARBA" id="ARBA00023326"/>
    </source>
</evidence>
<gene>
    <name evidence="11" type="ORF">Ae201684_009647</name>
</gene>
<proteinExistence type="inferred from homology"/>
<comment type="caution">
    <text evidence="11">The sequence shown here is derived from an EMBL/GenBank/DDBJ whole genome shotgun (WGS) entry which is preliminary data.</text>
</comment>
<evidence type="ECO:0000313" key="11">
    <source>
        <dbReference type="EMBL" id="KAF0733400.1"/>
    </source>
</evidence>
<keyword evidence="3" id="KW-0136">Cellulose degradation</keyword>
<reference evidence="11 12" key="1">
    <citation type="submission" date="2019-07" db="EMBL/GenBank/DDBJ databases">
        <title>Genomics analysis of Aphanomyces spp. identifies a new class of oomycete effector associated with host adaptation.</title>
        <authorList>
            <person name="Gaulin E."/>
        </authorList>
    </citation>
    <scope>NUCLEOTIDE SEQUENCE [LARGE SCALE GENOMIC DNA]</scope>
    <source>
        <strain evidence="11 12">ATCC 201684</strain>
    </source>
</reference>
<feature type="compositionally biased region" description="Polar residues" evidence="8">
    <location>
        <begin position="61"/>
        <end position="70"/>
    </location>
</feature>
<feature type="domain" description="Glycoside hydrolase family 5" evidence="10">
    <location>
        <begin position="262"/>
        <end position="596"/>
    </location>
</feature>
<dbReference type="InterPro" id="IPR017853">
    <property type="entry name" value="GH"/>
</dbReference>
<keyword evidence="4" id="KW-0119">Carbohydrate metabolism</keyword>
<organism evidence="11 12">
    <name type="scientific">Aphanomyces euteiches</name>
    <dbReference type="NCBI Taxonomy" id="100861"/>
    <lineage>
        <taxon>Eukaryota</taxon>
        <taxon>Sar</taxon>
        <taxon>Stramenopiles</taxon>
        <taxon>Oomycota</taxon>
        <taxon>Saprolegniomycetes</taxon>
        <taxon>Saprolegniales</taxon>
        <taxon>Verrucalvaceae</taxon>
        <taxon>Aphanomyces</taxon>
    </lineage>
</organism>
<dbReference type="GO" id="GO:0030245">
    <property type="term" value="P:cellulose catabolic process"/>
    <property type="evidence" value="ECO:0007669"/>
    <property type="project" value="UniProtKB-KW"/>
</dbReference>
<keyword evidence="2 7" id="KW-0378">Hydrolase</keyword>
<evidence type="ECO:0000256" key="1">
    <source>
        <dbReference type="ARBA" id="ARBA00005641"/>
    </source>
</evidence>
<evidence type="ECO:0000256" key="4">
    <source>
        <dbReference type="ARBA" id="ARBA00023277"/>
    </source>
</evidence>
<dbReference type="VEuPathDB" id="FungiDB:AeMF1_003754"/>
<dbReference type="Pfam" id="PF00150">
    <property type="entry name" value="Cellulase"/>
    <property type="match status" value="1"/>
</dbReference>
<dbReference type="Gene3D" id="3.20.20.80">
    <property type="entry name" value="Glycosidases"/>
    <property type="match status" value="1"/>
</dbReference>
<dbReference type="InterPro" id="IPR001547">
    <property type="entry name" value="Glyco_hydro_5"/>
</dbReference>